<comment type="similarity">
    <text evidence="2 7">Belongs to the adenylate kinase family.</text>
</comment>
<dbReference type="OrthoDB" id="439792at2759"/>
<dbReference type="InterPro" id="IPR027417">
    <property type="entry name" value="P-loop_NTPase"/>
</dbReference>
<reference evidence="8 9" key="1">
    <citation type="journal article" date="2018" name="Sci. Rep.">
        <title>Raphidocelis subcapitata (=Pseudokirchneriella subcapitata) provides an insight into genome evolution and environmental adaptations in the Sphaeropleales.</title>
        <authorList>
            <person name="Suzuki S."/>
            <person name="Yamaguchi H."/>
            <person name="Nakajima N."/>
            <person name="Kawachi M."/>
        </authorList>
    </citation>
    <scope>NUCLEOTIDE SEQUENCE [LARGE SCALE GENOMIC DNA]</scope>
    <source>
        <strain evidence="8 9">NIES-35</strain>
    </source>
</reference>
<dbReference type="STRING" id="307507.A0A2V0NRT6"/>
<dbReference type="NCBIfam" id="TIGR01351">
    <property type="entry name" value="adk"/>
    <property type="match status" value="1"/>
</dbReference>
<comment type="catalytic activity">
    <reaction evidence="1">
        <text>AMP + ATP = 2 ADP</text>
        <dbReference type="Rhea" id="RHEA:12973"/>
        <dbReference type="ChEBI" id="CHEBI:30616"/>
        <dbReference type="ChEBI" id="CHEBI:456215"/>
        <dbReference type="ChEBI" id="CHEBI:456216"/>
        <dbReference type="EC" id="2.7.4.3"/>
    </reaction>
</comment>
<sequence length="295" mass="30831">MAQPALAAAATRALPRALLRALASGTPAAGGAPAVAGFSSNAAGDAAQAPAPAPVRWVFLGPPGVGKGTYASRVAAQLGVPHIAAGDLVRAEIKSGSALGREMQAIVNEGRLLPDEVVLRTLRARLAAGREAGERGFVLDGFPRTRAQAEALLASEPVHLALNMGLREEVLVEKCMGRRLCSKCGKNWNVADIYLPAQGGRPEIVMPPLSPPPQCAHLMETRADDNEAVIKRRLQVYRDEATPVEDFFRARGLLADFEITAGIPETLPRLLAALAPHIAAARDGAAAAEPRAAHA</sequence>
<comment type="caution">
    <text evidence="8">The sequence shown here is derived from an EMBL/GenBank/DDBJ whole genome shotgun (WGS) entry which is preliminary data.</text>
</comment>
<proteinExistence type="inferred from homology"/>
<dbReference type="CDD" id="cd01428">
    <property type="entry name" value="ADK"/>
    <property type="match status" value="1"/>
</dbReference>
<dbReference type="InParanoid" id="A0A2V0NRT6"/>
<dbReference type="FunCoup" id="A0A2V0NRT6">
    <property type="interactions" value="323"/>
</dbReference>
<evidence type="ECO:0000256" key="7">
    <source>
        <dbReference type="RuleBase" id="RU003330"/>
    </source>
</evidence>
<dbReference type="GO" id="GO:0005524">
    <property type="term" value="F:ATP binding"/>
    <property type="evidence" value="ECO:0007669"/>
    <property type="project" value="InterPro"/>
</dbReference>
<keyword evidence="6 7" id="KW-0418">Kinase</keyword>
<dbReference type="EC" id="2.7.4.3" evidence="3"/>
<evidence type="ECO:0000313" key="8">
    <source>
        <dbReference type="EMBL" id="GBF89362.1"/>
    </source>
</evidence>
<evidence type="ECO:0000256" key="5">
    <source>
        <dbReference type="ARBA" id="ARBA00022741"/>
    </source>
</evidence>
<name>A0A2V0NRT6_9CHLO</name>
<dbReference type="InterPro" id="IPR006259">
    <property type="entry name" value="Adenyl_kin_sub"/>
</dbReference>
<organism evidence="8 9">
    <name type="scientific">Raphidocelis subcapitata</name>
    <dbReference type="NCBI Taxonomy" id="307507"/>
    <lineage>
        <taxon>Eukaryota</taxon>
        <taxon>Viridiplantae</taxon>
        <taxon>Chlorophyta</taxon>
        <taxon>core chlorophytes</taxon>
        <taxon>Chlorophyceae</taxon>
        <taxon>CS clade</taxon>
        <taxon>Sphaeropleales</taxon>
        <taxon>Selenastraceae</taxon>
        <taxon>Raphidocelis</taxon>
    </lineage>
</organism>
<dbReference type="InterPro" id="IPR000850">
    <property type="entry name" value="Adenylat/UMP-CMP_kin"/>
</dbReference>
<evidence type="ECO:0000256" key="1">
    <source>
        <dbReference type="ARBA" id="ARBA00000582"/>
    </source>
</evidence>
<dbReference type="SUPFAM" id="SSF52540">
    <property type="entry name" value="P-loop containing nucleoside triphosphate hydrolases"/>
    <property type="match status" value="1"/>
</dbReference>
<gene>
    <name evidence="8" type="ORF">Rsub_01934</name>
</gene>
<keyword evidence="9" id="KW-1185">Reference proteome</keyword>
<evidence type="ECO:0000256" key="6">
    <source>
        <dbReference type="ARBA" id="ARBA00022777"/>
    </source>
</evidence>
<evidence type="ECO:0000256" key="4">
    <source>
        <dbReference type="ARBA" id="ARBA00022679"/>
    </source>
</evidence>
<dbReference type="PROSITE" id="PS00113">
    <property type="entry name" value="ADENYLATE_KINASE"/>
    <property type="match status" value="1"/>
</dbReference>
<dbReference type="PANTHER" id="PTHR23359">
    <property type="entry name" value="NUCLEOTIDE KINASE"/>
    <property type="match status" value="1"/>
</dbReference>
<dbReference type="AlphaFoldDB" id="A0A2V0NRT6"/>
<evidence type="ECO:0000313" key="9">
    <source>
        <dbReference type="Proteomes" id="UP000247498"/>
    </source>
</evidence>
<dbReference type="Pfam" id="PF00406">
    <property type="entry name" value="ADK"/>
    <property type="match status" value="1"/>
</dbReference>
<accession>A0A2V0NRT6</accession>
<dbReference type="PRINTS" id="PR00094">
    <property type="entry name" value="ADENYLTKNASE"/>
</dbReference>
<protein>
    <recommendedName>
        <fullName evidence="3">adenylate kinase</fullName>
        <ecNumber evidence="3">2.7.4.3</ecNumber>
    </recommendedName>
</protein>
<evidence type="ECO:0000256" key="2">
    <source>
        <dbReference type="ARBA" id="ARBA00007220"/>
    </source>
</evidence>
<keyword evidence="4 7" id="KW-0808">Transferase</keyword>
<dbReference type="GO" id="GO:0004017">
    <property type="term" value="F:AMP kinase activity"/>
    <property type="evidence" value="ECO:0007669"/>
    <property type="project" value="UniProtKB-EC"/>
</dbReference>
<dbReference type="Proteomes" id="UP000247498">
    <property type="component" value="Unassembled WGS sequence"/>
</dbReference>
<dbReference type="InterPro" id="IPR033690">
    <property type="entry name" value="Adenylat_kinase_CS"/>
</dbReference>
<keyword evidence="5" id="KW-0547">Nucleotide-binding</keyword>
<dbReference type="EMBL" id="BDRX01000010">
    <property type="protein sequence ID" value="GBF89362.1"/>
    <property type="molecule type" value="Genomic_DNA"/>
</dbReference>
<dbReference type="Gene3D" id="3.40.50.300">
    <property type="entry name" value="P-loop containing nucleotide triphosphate hydrolases"/>
    <property type="match status" value="1"/>
</dbReference>
<evidence type="ECO:0000256" key="3">
    <source>
        <dbReference type="ARBA" id="ARBA00012955"/>
    </source>
</evidence>
<dbReference type="HAMAP" id="MF_00235">
    <property type="entry name" value="Adenylate_kinase_Adk"/>
    <property type="match status" value="1"/>
</dbReference>